<name>A0ACB9TRY8_HOLOL</name>
<evidence type="ECO:0000313" key="2">
    <source>
        <dbReference type="Proteomes" id="UP001056778"/>
    </source>
</evidence>
<sequence>MAEAIFSVLKEGLSLSQAARKYDIPYPTFVLYANRVHNMLGPSADGGSGEFQYPKGVDTFVNFAKKIFLVREIDVFNGGIFFCYLDLRPKGRGRPQRILLGVWPDEHIRGVIRAVVFRDSHQIKEEPLVYPRMHDGVTIQSYPNNNCSNGSEPNVSPGAAAAAAVAAVAQGLRQQMCSMVAAAQHQSSAHDTNPVASLVNSLALAGHCGGVSMSSNGAPPISMSHMTSMRMASPAGSIQDLRISPAGSGLESPISSPLGLTVSSSMEPSISMGIGNNMDVGIGVSGMTYKPSRSFASPRPEALFHEDIEELVKPIHNTSVRPKDQISSIKMEPMTECRGE</sequence>
<evidence type="ECO:0000313" key="1">
    <source>
        <dbReference type="EMBL" id="KAI4469543.1"/>
    </source>
</evidence>
<comment type="caution">
    <text evidence="1">The sequence shown here is derived from an EMBL/GenBank/DDBJ whole genome shotgun (WGS) entry which is preliminary data.</text>
</comment>
<gene>
    <name evidence="1" type="ORF">MML48_1g03059</name>
</gene>
<proteinExistence type="predicted"/>
<organism evidence="1 2">
    <name type="scientific">Holotrichia oblita</name>
    <name type="common">Chafer beetle</name>
    <dbReference type="NCBI Taxonomy" id="644536"/>
    <lineage>
        <taxon>Eukaryota</taxon>
        <taxon>Metazoa</taxon>
        <taxon>Ecdysozoa</taxon>
        <taxon>Arthropoda</taxon>
        <taxon>Hexapoda</taxon>
        <taxon>Insecta</taxon>
        <taxon>Pterygota</taxon>
        <taxon>Neoptera</taxon>
        <taxon>Endopterygota</taxon>
        <taxon>Coleoptera</taxon>
        <taxon>Polyphaga</taxon>
        <taxon>Scarabaeiformia</taxon>
        <taxon>Scarabaeidae</taxon>
        <taxon>Melolonthinae</taxon>
        <taxon>Holotrichia</taxon>
    </lineage>
</organism>
<reference evidence="1" key="1">
    <citation type="submission" date="2022-04" db="EMBL/GenBank/DDBJ databases">
        <title>Chromosome-scale genome assembly of Holotrichia oblita Faldermann.</title>
        <authorList>
            <person name="Rongchong L."/>
        </authorList>
    </citation>
    <scope>NUCLEOTIDE SEQUENCE</scope>
    <source>
        <strain evidence="1">81SQS9</strain>
    </source>
</reference>
<keyword evidence="2" id="KW-1185">Reference proteome</keyword>
<dbReference type="EMBL" id="CM043015">
    <property type="protein sequence ID" value="KAI4469543.1"/>
    <property type="molecule type" value="Genomic_DNA"/>
</dbReference>
<protein>
    <submittedName>
        <fullName evidence="1">Btb domain transcription factor</fullName>
    </submittedName>
</protein>
<dbReference type="Proteomes" id="UP001056778">
    <property type="component" value="Chromosome 1"/>
</dbReference>
<accession>A0ACB9TRY8</accession>